<proteinExistence type="predicted"/>
<name>A0A1I8FLG5_9PLAT</name>
<keyword evidence="2" id="KW-1185">Reference proteome</keyword>
<sequence length="226" mass="24267">TSAAPPQSGTRSSTNSLARCKNEWTVFSGHPAKSTPAARTVAELAESSGKPDGSLVYRVVFDVRDYEPGDLKTSLVGDRTVRVCGNSKRVDPRTAQAELRLFSLPDGVDPSRCPVHCGRGQLSVTAPVMPPQYSGKQPALQQQSRGRVRLPSPSLSLAPTSAQGSRQQGGVRTASAFQLEVDSPTVDNGRRLSVHGRREVKSAGKNVNAGIPRRVRLCQPMWTPGW</sequence>
<organism evidence="2 3">
    <name type="scientific">Macrostomum lignano</name>
    <dbReference type="NCBI Taxonomy" id="282301"/>
    <lineage>
        <taxon>Eukaryota</taxon>
        <taxon>Metazoa</taxon>
        <taxon>Spiralia</taxon>
        <taxon>Lophotrochozoa</taxon>
        <taxon>Platyhelminthes</taxon>
        <taxon>Rhabditophora</taxon>
        <taxon>Macrostomorpha</taxon>
        <taxon>Macrostomida</taxon>
        <taxon>Macrostomidae</taxon>
        <taxon>Macrostomum</taxon>
    </lineage>
</organism>
<reference evidence="3" key="1">
    <citation type="submission" date="2016-11" db="UniProtKB">
        <authorList>
            <consortium name="WormBaseParasite"/>
        </authorList>
    </citation>
    <scope>IDENTIFICATION</scope>
</reference>
<dbReference type="AlphaFoldDB" id="A0A1I8FLG5"/>
<feature type="compositionally biased region" description="Polar residues" evidence="1">
    <location>
        <begin position="160"/>
        <end position="170"/>
    </location>
</feature>
<evidence type="ECO:0000313" key="3">
    <source>
        <dbReference type="WBParaSite" id="maker-unitig_39795-snap-gene-0.1-mRNA-1"/>
    </source>
</evidence>
<dbReference type="Gene3D" id="2.60.40.790">
    <property type="match status" value="1"/>
</dbReference>
<feature type="compositionally biased region" description="Low complexity" evidence="1">
    <location>
        <begin position="150"/>
        <end position="159"/>
    </location>
</feature>
<dbReference type="SUPFAM" id="SSF49764">
    <property type="entry name" value="HSP20-like chaperones"/>
    <property type="match status" value="1"/>
</dbReference>
<feature type="region of interest" description="Disordered" evidence="1">
    <location>
        <begin position="126"/>
        <end position="172"/>
    </location>
</feature>
<evidence type="ECO:0000256" key="1">
    <source>
        <dbReference type="SAM" id="MobiDB-lite"/>
    </source>
</evidence>
<dbReference type="WBParaSite" id="maker-unitig_39795-snap-gene-0.1-mRNA-1">
    <property type="protein sequence ID" value="maker-unitig_39795-snap-gene-0.1-mRNA-1"/>
    <property type="gene ID" value="maker-unitig_39795-snap-gene-0.1"/>
</dbReference>
<evidence type="ECO:0000313" key="2">
    <source>
        <dbReference type="Proteomes" id="UP000095280"/>
    </source>
</evidence>
<accession>A0A1I8FLG5</accession>
<dbReference type="InterPro" id="IPR008978">
    <property type="entry name" value="HSP20-like_chaperone"/>
</dbReference>
<dbReference type="Proteomes" id="UP000095280">
    <property type="component" value="Unplaced"/>
</dbReference>
<protein>
    <submittedName>
        <fullName evidence="3">SHSP domain-containing protein</fullName>
    </submittedName>
</protein>